<evidence type="ECO:0000256" key="10">
    <source>
        <dbReference type="SAM" id="MobiDB-lite"/>
    </source>
</evidence>
<dbReference type="RefSeq" id="WP_260899964.1">
    <property type="nucleotide sequence ID" value="NZ_JAOCZP010000001.1"/>
</dbReference>
<evidence type="ECO:0000256" key="3">
    <source>
        <dbReference type="ARBA" id="ARBA00022475"/>
    </source>
</evidence>
<dbReference type="PANTHER" id="PTHR43386">
    <property type="entry name" value="OLIGOPEPTIDE TRANSPORT SYSTEM PERMEASE PROTEIN APPC"/>
    <property type="match status" value="1"/>
</dbReference>
<keyword evidence="4 9" id="KW-0812">Transmembrane</keyword>
<comment type="caution">
    <text evidence="12">The sequence shown here is derived from an EMBL/GenBank/DDBJ whole genome shotgun (WGS) entry which is preliminary data.</text>
</comment>
<keyword evidence="5" id="KW-0571">Peptide transport</keyword>
<dbReference type="Pfam" id="PF00528">
    <property type="entry name" value="BPD_transp_1"/>
    <property type="match status" value="1"/>
</dbReference>
<feature type="region of interest" description="Disordered" evidence="10">
    <location>
        <begin position="1"/>
        <end position="31"/>
    </location>
</feature>
<dbReference type="PANTHER" id="PTHR43386:SF1">
    <property type="entry name" value="D,D-DIPEPTIDE TRANSPORT SYSTEM PERMEASE PROTEIN DDPC-RELATED"/>
    <property type="match status" value="1"/>
</dbReference>
<evidence type="ECO:0000256" key="8">
    <source>
        <dbReference type="ARBA" id="ARBA00023136"/>
    </source>
</evidence>
<gene>
    <name evidence="12" type="ORF">N5A92_01060</name>
</gene>
<evidence type="ECO:0000256" key="4">
    <source>
        <dbReference type="ARBA" id="ARBA00022692"/>
    </source>
</evidence>
<dbReference type="CDD" id="cd06261">
    <property type="entry name" value="TM_PBP2"/>
    <property type="match status" value="1"/>
</dbReference>
<feature type="transmembrane region" description="Helical" evidence="9">
    <location>
        <begin position="352"/>
        <end position="375"/>
    </location>
</feature>
<keyword evidence="8 9" id="KW-0472">Membrane</keyword>
<accession>A0ABT2LH50</accession>
<keyword evidence="3" id="KW-1003">Cell membrane</keyword>
<organism evidence="12 13">
    <name type="scientific">Chelativorans salis</name>
    <dbReference type="NCBI Taxonomy" id="2978478"/>
    <lineage>
        <taxon>Bacteria</taxon>
        <taxon>Pseudomonadati</taxon>
        <taxon>Pseudomonadota</taxon>
        <taxon>Alphaproteobacteria</taxon>
        <taxon>Hyphomicrobiales</taxon>
        <taxon>Phyllobacteriaceae</taxon>
        <taxon>Chelativorans</taxon>
    </lineage>
</organism>
<evidence type="ECO:0000256" key="5">
    <source>
        <dbReference type="ARBA" id="ARBA00022856"/>
    </source>
</evidence>
<reference evidence="12 13" key="1">
    <citation type="submission" date="2022-09" db="EMBL/GenBank/DDBJ databases">
        <title>Chelativorans salina sp. nov., a novel slightly halophilic bacterium isolated from a saline lake sediment enrichment.</title>
        <authorList>
            <person name="Gao L."/>
            <person name="Fang B.-Z."/>
            <person name="Li W.-J."/>
        </authorList>
    </citation>
    <scope>NUCLEOTIDE SEQUENCE [LARGE SCALE GENOMIC DNA]</scope>
    <source>
        <strain evidence="12 13">EGI FJ00035</strain>
    </source>
</reference>
<dbReference type="EMBL" id="JAOCZP010000001">
    <property type="protein sequence ID" value="MCT7373637.1"/>
    <property type="molecule type" value="Genomic_DNA"/>
</dbReference>
<dbReference type="InterPro" id="IPR000515">
    <property type="entry name" value="MetI-like"/>
</dbReference>
<evidence type="ECO:0000259" key="11">
    <source>
        <dbReference type="PROSITE" id="PS50928"/>
    </source>
</evidence>
<evidence type="ECO:0000256" key="1">
    <source>
        <dbReference type="ARBA" id="ARBA00004651"/>
    </source>
</evidence>
<comment type="subcellular location">
    <subcellularLocation>
        <location evidence="1 9">Cell membrane</location>
        <topology evidence="1 9">Multi-pass membrane protein</topology>
    </subcellularLocation>
</comment>
<keyword evidence="2 9" id="KW-0813">Transport</keyword>
<evidence type="ECO:0000256" key="7">
    <source>
        <dbReference type="ARBA" id="ARBA00022989"/>
    </source>
</evidence>
<feature type="transmembrane region" description="Helical" evidence="9">
    <location>
        <begin position="47"/>
        <end position="66"/>
    </location>
</feature>
<dbReference type="PROSITE" id="PS50928">
    <property type="entry name" value="ABC_TM1"/>
    <property type="match status" value="1"/>
</dbReference>
<evidence type="ECO:0000256" key="2">
    <source>
        <dbReference type="ARBA" id="ARBA00022448"/>
    </source>
</evidence>
<evidence type="ECO:0000313" key="13">
    <source>
        <dbReference type="Proteomes" id="UP001320831"/>
    </source>
</evidence>
<sequence>MSTTILPTPTEHEEASPGIPPEAPTTKPVQGEESYSRLVWRRLRRSVSGMVGLILVSLLVIVTIFGDFFAPMNPKEPGIAFAPPDHISFFAPDGSFSLMPYAYPIGETGELDPVTFQPITGPDLENPIALGFFVEGSPYRLFGLIPARVRFFGARDGQPVHFLGTDKFGRDIFSRGIVGARISLAIALIVVTITTTVGTLVGITSGYLGGRADTWLQRFVELVLAFPQLPLYLALASLIPATTSSNVFLAFVIVVLAALGWAQLSREVRGKTLALARIDYVRAAMAVGAGDGRIILRHILPNVLSHVIVAVTLAIPTVVLLESFLGFLGFAVKPPLISWGLMLQDTSNFSVIGSYPWILSPVVFVLITVFAFNALGDGLRDAIDPY</sequence>
<keyword evidence="13" id="KW-1185">Reference proteome</keyword>
<dbReference type="InterPro" id="IPR025966">
    <property type="entry name" value="OppC_N"/>
</dbReference>
<evidence type="ECO:0000256" key="9">
    <source>
        <dbReference type="RuleBase" id="RU363032"/>
    </source>
</evidence>
<dbReference type="Gene3D" id="1.10.3720.10">
    <property type="entry name" value="MetI-like"/>
    <property type="match status" value="1"/>
</dbReference>
<proteinExistence type="inferred from homology"/>
<feature type="transmembrane region" description="Helical" evidence="9">
    <location>
        <begin position="247"/>
        <end position="264"/>
    </location>
</feature>
<dbReference type="Proteomes" id="UP001320831">
    <property type="component" value="Unassembled WGS sequence"/>
</dbReference>
<dbReference type="InterPro" id="IPR050366">
    <property type="entry name" value="BP-dependent_transpt_permease"/>
</dbReference>
<evidence type="ECO:0000313" key="12">
    <source>
        <dbReference type="EMBL" id="MCT7373637.1"/>
    </source>
</evidence>
<dbReference type="SUPFAM" id="SSF161098">
    <property type="entry name" value="MetI-like"/>
    <property type="match status" value="1"/>
</dbReference>
<evidence type="ECO:0000256" key="6">
    <source>
        <dbReference type="ARBA" id="ARBA00022927"/>
    </source>
</evidence>
<feature type="domain" description="ABC transmembrane type-1" evidence="11">
    <location>
        <begin position="180"/>
        <end position="376"/>
    </location>
</feature>
<feature type="transmembrane region" description="Helical" evidence="9">
    <location>
        <begin position="219"/>
        <end position="241"/>
    </location>
</feature>
<keyword evidence="7 9" id="KW-1133">Transmembrane helix</keyword>
<feature type="transmembrane region" description="Helical" evidence="9">
    <location>
        <begin position="182"/>
        <end position="207"/>
    </location>
</feature>
<protein>
    <submittedName>
        <fullName evidence="12">ABC transporter permease</fullName>
    </submittedName>
</protein>
<name>A0ABT2LH50_9HYPH</name>
<dbReference type="Pfam" id="PF12911">
    <property type="entry name" value="OppC_N"/>
    <property type="match status" value="1"/>
</dbReference>
<comment type="similarity">
    <text evidence="9">Belongs to the binding-protein-dependent transport system permease family.</text>
</comment>
<keyword evidence="6" id="KW-0653">Protein transport</keyword>
<dbReference type="InterPro" id="IPR035906">
    <property type="entry name" value="MetI-like_sf"/>
</dbReference>
<feature type="transmembrane region" description="Helical" evidence="9">
    <location>
        <begin position="303"/>
        <end position="332"/>
    </location>
</feature>